<evidence type="ECO:0000313" key="1">
    <source>
        <dbReference type="EMBL" id="GMH90793.1"/>
    </source>
</evidence>
<organism evidence="1 2">
    <name type="scientific">Triparma strigata</name>
    <dbReference type="NCBI Taxonomy" id="1606541"/>
    <lineage>
        <taxon>Eukaryota</taxon>
        <taxon>Sar</taxon>
        <taxon>Stramenopiles</taxon>
        <taxon>Ochrophyta</taxon>
        <taxon>Bolidophyceae</taxon>
        <taxon>Parmales</taxon>
        <taxon>Triparmaceae</taxon>
        <taxon>Triparma</taxon>
    </lineage>
</organism>
<evidence type="ECO:0008006" key="3">
    <source>
        <dbReference type="Google" id="ProtNLM"/>
    </source>
</evidence>
<evidence type="ECO:0000313" key="2">
    <source>
        <dbReference type="Proteomes" id="UP001165085"/>
    </source>
</evidence>
<protein>
    <recommendedName>
        <fullName evidence="3">ATP-grasp domain-containing protein</fullName>
    </recommendedName>
</protein>
<keyword evidence="2" id="KW-1185">Reference proteome</keyword>
<reference evidence="2" key="1">
    <citation type="journal article" date="2023" name="Commun. Biol.">
        <title>Genome analysis of Parmales, the sister group of diatoms, reveals the evolutionary specialization of diatoms from phago-mixotrophs to photoautotrophs.</title>
        <authorList>
            <person name="Ban H."/>
            <person name="Sato S."/>
            <person name="Yoshikawa S."/>
            <person name="Yamada K."/>
            <person name="Nakamura Y."/>
            <person name="Ichinomiya M."/>
            <person name="Sato N."/>
            <person name="Blanc-Mathieu R."/>
            <person name="Endo H."/>
            <person name="Kuwata A."/>
            <person name="Ogata H."/>
        </authorList>
    </citation>
    <scope>NUCLEOTIDE SEQUENCE [LARGE SCALE GENOMIC DNA]</scope>
    <source>
        <strain evidence="2">NIES 3701</strain>
    </source>
</reference>
<sequence length="393" mass="43592">MKIAYACRSSWHWVFKEAFEGAGKDFRDVRVVKSLRLLRKEFGADCGQRKGPSTFSFATTTTNDDGEAVGTSTIYTGDSEVFEDLEDKDDFVRSVTEAGAEAFIVESTLIDFNFHLQSSQALALPSIPAVFKTPMGSCGNGIHFVSSVEEVLALIAENYNLVSEDENILESIQASKGRIPQFVLQKEVRSRLLDGRKFHLRTYVLAIERGEGIDIFLYVREHEVRAAKERVEEIYGDDEREDLIRNRAAHITNGASGATRRLLLRNVEELCGLKGKVEIFVADFLRKMQGIMAKKIVCDGCEQKFGLAAVDVMCNVNNLLAILEVNAYPAAPGKEGLFGGEGETDEEGMFFSKHLVRLGLDLFNFVSRASPTEAEVSRDDEGGNVSFVNIMVL</sequence>
<dbReference type="AlphaFoldDB" id="A0A9W7EUX9"/>
<gene>
    <name evidence="1" type="ORF">TrST_g3872</name>
</gene>
<dbReference type="Gene3D" id="3.30.470.20">
    <property type="entry name" value="ATP-grasp fold, B domain"/>
    <property type="match status" value="1"/>
</dbReference>
<dbReference type="EMBL" id="BRXY01000377">
    <property type="protein sequence ID" value="GMH90793.1"/>
    <property type="molecule type" value="Genomic_DNA"/>
</dbReference>
<accession>A0A9W7EUX9</accession>
<dbReference type="Proteomes" id="UP001165085">
    <property type="component" value="Unassembled WGS sequence"/>
</dbReference>
<dbReference type="OrthoDB" id="202825at2759"/>
<comment type="caution">
    <text evidence="1">The sequence shown here is derived from an EMBL/GenBank/DDBJ whole genome shotgun (WGS) entry which is preliminary data.</text>
</comment>
<dbReference type="SUPFAM" id="SSF56059">
    <property type="entry name" value="Glutathione synthetase ATP-binding domain-like"/>
    <property type="match status" value="1"/>
</dbReference>
<proteinExistence type="predicted"/>
<name>A0A9W7EUX9_9STRA</name>